<sequence>MSCRFPGSVSTPDEFWELLARSRTGFSEIPPNRFSKERFFHPNPGKSGTTNARGGNFLTQDLTVFDAPFFGFTQQEAISLDPQQRLLLECTFESLESAGVPKHEVVGKNVGVFVGGSFSDYDADLFRDSETIPMHQATGFALHNACQSLRHGDSTMAIAAGVHLNMLPEFWVSMSMSRLFGEAGRSFAFDQRGSGYGRGEGCAMILLKPLDQAIKDNDPIRAVITGSGINQDGKTPGIAGVIKTALMLERGFVLPNYDFRQPNDKLPLDQWGFKVPTRQVPWPLGKKWASVNGFGFGGTNGHVVMTKGPLERKKMNEEVDTQTTERLFVISANDKASTERVMSSLGIYLEQRPEVFQNDLLSNLAYTLGQRKSFHPWRVAITASASVNLVETLSSGKIFPAKQDLEALRQGWIFTGQGAQADAHLLSIGAKFSLLEELSKDEATTLVNAAHISQPSCTAVQLALVDLLHSWGLRPSAVAGHSSGEIGAAYAAGIVGFEDSMTIAYHRGRLIPILKEKFPDLDGSMMAAGAGSAEIAPLLERIAPSHGEARVACINSPSSVTISGDSAAIAELQAILKESLLHIQPPAPTNIKFHSSLLGRLATSTELDASYWVQNLTCPVRFDEAVQSMCEPVDDFKTGVNFLVELGPHAALQGPIKQVLKHVGGPATKIGYSSVLGRKKAADSTALALAGTLFVKGATLNMANVNFPKAMPRPPQVLTDMPRYPWNHSSKFWHESRLTEIHKFHDAPRNDIIGVLATYSNDLEPTWRNVVRLDDLPWLRHHQMQGVTIFPISGFAAMALEAMAQTAKQKSSHYDSLQVKDLSVTNPVMLTEEELEMTITLRPVAATSGLESGFNIRSWSKSKGWTEHCTGVVSSHTEDLNEVDGIRSQKAKQEKVKTKISTISAEATEAVSAPALYEQLSEIGVSYGETFQGLKDCHASRSASRAQITLADTVTDMPHHHETDYFLHPTLLESLISMYWPVLSTGGSLDTVHLPSSIGKITVSANSNKLSMFATDSLESIDALISIEDLVIAPILENAIDAEAESARELCYKLEWEPALQPTEETETSSAAPAQFDAEIVIVHSDTEAQIATATAISDRLTEVTGVKPVTGSLSNIATLAKDKLCIFLAELDQPVLSNLDAAAFEALQILLTSVQGLLWVVRGAYTNSTNPDANMISGLSRTLRSEGTLMKFITLDLDAKVELSSPDTTSTVLDVFAAALGANSKTEETEFVVRDGKLLTPRIVNDETMNEYVDKQVNPPTSELAPFTDISRPLQGAIATPGALDSIVFEDDKTVETPLPVDHVAIQVKAIGLNAIDTQAGSHIGTEASGIVTSVGNSVTNINIGDRVAAFTPNGAFSTVTRAHSRFLLKLPDHISFDSAASIPVAYSAASYALIEQARLAEGETVLIHDAASAVGQAALTLAQMVGADIWTTVENHEQKETLKRELGVAEDRIWYARSNAFAENLRDATGGKGVDVVFNTVTEGPILRATWTCLADFGRFVNVGAGPFALRDTPLDNNATILPADINSLATRRPRALERTMADVARLLRYGKIQPVHGVKTFGITEIAAALHSVQASSGHSKAVIVPRDDELVMAPRVEKKDTLLRDDATYVLIGGTGGLGRSMAAWMVGKGAKHIALLSRSGELKGKAKDQIDALNESGASIVVRRCDVADRADVERLLSNDLEGLPPVRGIIHGAMVLHDVLFEKMTYEQYTSVIASKVHGAKNFHAALSATSTPLDFFICISSAAGAVGNRGQAAYAAANTFLNGFAQQLRGEGISATSIDLTAVSDAGYLAEDAEKAAEVARNLGSDTICEAEVLSLIQASIEGKTESCNGHPITGMRITPTMRPFWSNDAKFVHLLRAAEAASSLSSGAAAKISWSAAFKAAPARAEAETVVCSALVEKIAEVISMEQEELDTTRALSHYPLDSLTAIEVRNFITRMFEANLQVLELLASGSIESLAKVVCGKSKGRVWE</sequence>
<dbReference type="GO" id="GO:0031177">
    <property type="term" value="F:phosphopantetheine binding"/>
    <property type="evidence" value="ECO:0007669"/>
    <property type="project" value="InterPro"/>
</dbReference>
<evidence type="ECO:0000259" key="10">
    <source>
        <dbReference type="PROSITE" id="PS52019"/>
    </source>
</evidence>
<dbReference type="InterPro" id="IPR042104">
    <property type="entry name" value="PKS_dehydratase_sf"/>
</dbReference>
<dbReference type="Proteomes" id="UP000799753">
    <property type="component" value="Unassembled WGS sequence"/>
</dbReference>
<feature type="domain" description="PKS/mFAS DH" evidence="10">
    <location>
        <begin position="750"/>
        <end position="1050"/>
    </location>
</feature>
<evidence type="ECO:0000256" key="2">
    <source>
        <dbReference type="ARBA" id="ARBA00022553"/>
    </source>
</evidence>
<accession>A0A6A6S4U6</accession>
<dbReference type="Gene3D" id="3.40.50.720">
    <property type="entry name" value="NAD(P)-binding Rossmann-like Domain"/>
    <property type="match status" value="3"/>
</dbReference>
<evidence type="ECO:0000259" key="9">
    <source>
        <dbReference type="PROSITE" id="PS52004"/>
    </source>
</evidence>
<dbReference type="Pfam" id="PF00698">
    <property type="entry name" value="Acyl_transf_1"/>
    <property type="match status" value="1"/>
</dbReference>
<keyword evidence="2" id="KW-0597">Phosphoprotein</keyword>
<comment type="caution">
    <text evidence="7">Lacks conserved residue(s) required for the propagation of feature annotation.</text>
</comment>
<dbReference type="PROSITE" id="PS52019">
    <property type="entry name" value="PKS_MFAS_DH"/>
    <property type="match status" value="1"/>
</dbReference>
<dbReference type="PROSITE" id="PS50075">
    <property type="entry name" value="CARRIER"/>
    <property type="match status" value="1"/>
</dbReference>
<dbReference type="InterPro" id="IPR057326">
    <property type="entry name" value="KR_dom"/>
</dbReference>
<dbReference type="InterPro" id="IPR049900">
    <property type="entry name" value="PKS_mFAS_DH"/>
</dbReference>
<keyword evidence="3" id="KW-0808">Transferase</keyword>
<dbReference type="InterPro" id="IPR050091">
    <property type="entry name" value="PKS_NRPS_Biosynth_Enz"/>
</dbReference>
<dbReference type="InterPro" id="IPR013968">
    <property type="entry name" value="PKS_KR"/>
</dbReference>
<gene>
    <name evidence="11" type="ORF">P280DRAFT_425001</name>
</gene>
<dbReference type="SUPFAM" id="SSF53901">
    <property type="entry name" value="Thiolase-like"/>
    <property type="match status" value="2"/>
</dbReference>
<evidence type="ECO:0000313" key="12">
    <source>
        <dbReference type="Proteomes" id="UP000799753"/>
    </source>
</evidence>
<dbReference type="SUPFAM" id="SSF47336">
    <property type="entry name" value="ACP-like"/>
    <property type="match status" value="1"/>
</dbReference>
<dbReference type="GO" id="GO:0016491">
    <property type="term" value="F:oxidoreductase activity"/>
    <property type="evidence" value="ECO:0007669"/>
    <property type="project" value="InterPro"/>
</dbReference>
<evidence type="ECO:0000256" key="1">
    <source>
        <dbReference type="ARBA" id="ARBA00022450"/>
    </source>
</evidence>
<dbReference type="GO" id="GO:0006633">
    <property type="term" value="P:fatty acid biosynthetic process"/>
    <property type="evidence" value="ECO:0007669"/>
    <property type="project" value="TreeGrafter"/>
</dbReference>
<dbReference type="CDD" id="cd00833">
    <property type="entry name" value="PKS"/>
    <property type="match status" value="1"/>
</dbReference>
<evidence type="ECO:0000313" key="11">
    <source>
        <dbReference type="EMBL" id="KAF2642182.1"/>
    </source>
</evidence>
<dbReference type="SMART" id="SM00827">
    <property type="entry name" value="PKS_AT"/>
    <property type="match status" value="1"/>
</dbReference>
<dbReference type="GO" id="GO:0004312">
    <property type="term" value="F:fatty acid synthase activity"/>
    <property type="evidence" value="ECO:0007669"/>
    <property type="project" value="TreeGrafter"/>
</dbReference>
<dbReference type="InterPro" id="IPR036736">
    <property type="entry name" value="ACP-like_sf"/>
</dbReference>
<dbReference type="InterPro" id="IPR016039">
    <property type="entry name" value="Thiolase-like"/>
</dbReference>
<keyword evidence="1" id="KW-0596">Phosphopantetheine</keyword>
<keyword evidence="12" id="KW-1185">Reference proteome</keyword>
<dbReference type="Pfam" id="PF00107">
    <property type="entry name" value="ADH_zinc_N"/>
    <property type="match status" value="1"/>
</dbReference>
<dbReference type="PROSITE" id="PS52004">
    <property type="entry name" value="KS3_2"/>
    <property type="match status" value="1"/>
</dbReference>
<evidence type="ECO:0000256" key="4">
    <source>
        <dbReference type="ARBA" id="ARBA00022857"/>
    </source>
</evidence>
<dbReference type="Pfam" id="PF00109">
    <property type="entry name" value="ketoacyl-synt"/>
    <property type="match status" value="2"/>
</dbReference>
<dbReference type="SMART" id="SM00825">
    <property type="entry name" value="PKS_KS"/>
    <property type="match status" value="1"/>
</dbReference>
<dbReference type="InterPro" id="IPR014043">
    <property type="entry name" value="Acyl_transferase_dom"/>
</dbReference>
<feature type="domain" description="Carrier" evidence="8">
    <location>
        <begin position="1894"/>
        <end position="1971"/>
    </location>
</feature>
<evidence type="ECO:0000256" key="5">
    <source>
        <dbReference type="ARBA" id="ARBA00023268"/>
    </source>
</evidence>
<dbReference type="InterPro" id="IPR013149">
    <property type="entry name" value="ADH-like_C"/>
</dbReference>
<dbReference type="Pfam" id="PF23297">
    <property type="entry name" value="ACP_SdgA_C"/>
    <property type="match status" value="1"/>
</dbReference>
<dbReference type="Gene3D" id="3.40.47.10">
    <property type="match status" value="3"/>
</dbReference>
<dbReference type="SMART" id="SM00823">
    <property type="entry name" value="PKS_PP"/>
    <property type="match status" value="1"/>
</dbReference>
<dbReference type="EMBL" id="MU006782">
    <property type="protein sequence ID" value="KAF2642182.1"/>
    <property type="molecule type" value="Genomic_DNA"/>
</dbReference>
<dbReference type="InterPro" id="IPR032821">
    <property type="entry name" value="PKS_assoc"/>
</dbReference>
<dbReference type="InterPro" id="IPR049551">
    <property type="entry name" value="PKS_DH_C"/>
</dbReference>
<evidence type="ECO:0000256" key="7">
    <source>
        <dbReference type="PROSITE-ProRule" id="PRU01363"/>
    </source>
</evidence>
<keyword evidence="4" id="KW-0521">NADP</keyword>
<dbReference type="Pfam" id="PF14765">
    <property type="entry name" value="PS-DH"/>
    <property type="match status" value="1"/>
</dbReference>
<dbReference type="InterPro" id="IPR014030">
    <property type="entry name" value="Ketoacyl_synth_N"/>
</dbReference>
<dbReference type="InterPro" id="IPR020841">
    <property type="entry name" value="PKS_Beta-ketoAc_synthase_dom"/>
</dbReference>
<evidence type="ECO:0000259" key="8">
    <source>
        <dbReference type="PROSITE" id="PS50075"/>
    </source>
</evidence>
<feature type="region of interest" description="N-terminal hotdog fold" evidence="7">
    <location>
        <begin position="750"/>
        <end position="880"/>
    </location>
</feature>
<reference evidence="11" key="1">
    <citation type="journal article" date="2020" name="Stud. Mycol.">
        <title>101 Dothideomycetes genomes: a test case for predicting lifestyles and emergence of pathogens.</title>
        <authorList>
            <person name="Haridas S."/>
            <person name="Albert R."/>
            <person name="Binder M."/>
            <person name="Bloem J."/>
            <person name="Labutti K."/>
            <person name="Salamov A."/>
            <person name="Andreopoulos B."/>
            <person name="Baker S."/>
            <person name="Barry K."/>
            <person name="Bills G."/>
            <person name="Bluhm B."/>
            <person name="Cannon C."/>
            <person name="Castanera R."/>
            <person name="Culley D."/>
            <person name="Daum C."/>
            <person name="Ezra D."/>
            <person name="Gonzalez J."/>
            <person name="Henrissat B."/>
            <person name="Kuo A."/>
            <person name="Liang C."/>
            <person name="Lipzen A."/>
            <person name="Lutzoni F."/>
            <person name="Magnuson J."/>
            <person name="Mondo S."/>
            <person name="Nolan M."/>
            <person name="Ohm R."/>
            <person name="Pangilinan J."/>
            <person name="Park H.-J."/>
            <person name="Ramirez L."/>
            <person name="Alfaro M."/>
            <person name="Sun H."/>
            <person name="Tritt A."/>
            <person name="Yoshinaga Y."/>
            <person name="Zwiers L.-H."/>
            <person name="Turgeon B."/>
            <person name="Goodwin S."/>
            <person name="Spatafora J."/>
            <person name="Crous P."/>
            <person name="Grigoriev I."/>
        </authorList>
    </citation>
    <scope>NUCLEOTIDE SEQUENCE</scope>
    <source>
        <strain evidence="11">CBS 473.64</strain>
    </source>
</reference>
<dbReference type="Pfam" id="PF08240">
    <property type="entry name" value="ADH_N"/>
    <property type="match status" value="1"/>
</dbReference>
<protein>
    <submittedName>
        <fullName evidence="11">Uncharacterized protein</fullName>
    </submittedName>
</protein>
<dbReference type="Gene3D" id="3.30.70.3290">
    <property type="match status" value="1"/>
</dbReference>
<dbReference type="InterPro" id="IPR020843">
    <property type="entry name" value="ER"/>
</dbReference>
<proteinExistence type="predicted"/>
<dbReference type="SUPFAM" id="SSF51735">
    <property type="entry name" value="NAD(P)-binding Rossmann-fold domains"/>
    <property type="match status" value="3"/>
</dbReference>
<feature type="domain" description="Ketosynthase family 3 (KS3)" evidence="9">
    <location>
        <begin position="1"/>
        <end position="429"/>
    </location>
</feature>
<evidence type="ECO:0000256" key="3">
    <source>
        <dbReference type="ARBA" id="ARBA00022679"/>
    </source>
</evidence>
<dbReference type="Pfam" id="PF08659">
    <property type="entry name" value="KR"/>
    <property type="match status" value="1"/>
</dbReference>
<dbReference type="SMART" id="SM00822">
    <property type="entry name" value="PKS_KR"/>
    <property type="match status" value="1"/>
</dbReference>
<dbReference type="InterPro" id="IPR020807">
    <property type="entry name" value="PKS_DH"/>
</dbReference>
<dbReference type="InterPro" id="IPR016035">
    <property type="entry name" value="Acyl_Trfase/lysoPLipase"/>
</dbReference>
<dbReference type="PANTHER" id="PTHR43775:SF13">
    <property type="entry name" value="POLYKETIDE SYNTHASE 1"/>
    <property type="match status" value="1"/>
</dbReference>
<keyword evidence="6" id="KW-0012">Acyltransferase</keyword>
<feature type="region of interest" description="C-terminal hotdog fold" evidence="7">
    <location>
        <begin position="908"/>
        <end position="1050"/>
    </location>
</feature>
<dbReference type="InterPro" id="IPR056501">
    <property type="entry name" value="NAD-bd_HRPKS_sdrA"/>
</dbReference>
<dbReference type="SUPFAM" id="SSF50129">
    <property type="entry name" value="GroES-like"/>
    <property type="match status" value="1"/>
</dbReference>
<organism evidence="11 12">
    <name type="scientific">Massarina eburnea CBS 473.64</name>
    <dbReference type="NCBI Taxonomy" id="1395130"/>
    <lineage>
        <taxon>Eukaryota</taxon>
        <taxon>Fungi</taxon>
        <taxon>Dikarya</taxon>
        <taxon>Ascomycota</taxon>
        <taxon>Pezizomycotina</taxon>
        <taxon>Dothideomycetes</taxon>
        <taxon>Pleosporomycetidae</taxon>
        <taxon>Pleosporales</taxon>
        <taxon>Massarineae</taxon>
        <taxon>Massarinaceae</taxon>
        <taxon>Massarina</taxon>
    </lineage>
</organism>
<dbReference type="Gene3D" id="3.90.180.10">
    <property type="entry name" value="Medium-chain alcohol dehydrogenases, catalytic domain"/>
    <property type="match status" value="1"/>
</dbReference>
<dbReference type="InterPro" id="IPR020806">
    <property type="entry name" value="PKS_PP-bd"/>
</dbReference>
<dbReference type="InterPro" id="IPR011032">
    <property type="entry name" value="GroES-like_sf"/>
</dbReference>
<dbReference type="Pfam" id="PF16197">
    <property type="entry name" value="KAsynt_C_assoc"/>
    <property type="match status" value="1"/>
</dbReference>
<dbReference type="Gene3D" id="3.40.366.10">
    <property type="entry name" value="Malonyl-Coenzyme A Acyl Carrier Protein, domain 2"/>
    <property type="match status" value="2"/>
</dbReference>
<dbReference type="Pfam" id="PF21089">
    <property type="entry name" value="PKS_DH_N"/>
    <property type="match status" value="1"/>
</dbReference>
<dbReference type="CDD" id="cd05195">
    <property type="entry name" value="enoyl_red"/>
    <property type="match status" value="1"/>
</dbReference>
<dbReference type="InterPro" id="IPR009081">
    <property type="entry name" value="PP-bd_ACP"/>
</dbReference>
<dbReference type="Pfam" id="PF23114">
    <property type="entry name" value="NAD-bd_HRPKS_sdrA"/>
    <property type="match status" value="1"/>
</dbReference>
<dbReference type="Gene3D" id="1.10.1200.10">
    <property type="entry name" value="ACP-like"/>
    <property type="match status" value="1"/>
</dbReference>
<evidence type="ECO:0000256" key="6">
    <source>
        <dbReference type="ARBA" id="ARBA00023315"/>
    </source>
</evidence>
<dbReference type="InterPro" id="IPR036291">
    <property type="entry name" value="NAD(P)-bd_dom_sf"/>
</dbReference>
<dbReference type="SUPFAM" id="SSF55048">
    <property type="entry name" value="Probable ACP-binding domain of malonyl-CoA ACP transacylase"/>
    <property type="match status" value="1"/>
</dbReference>
<dbReference type="GO" id="GO:0044550">
    <property type="term" value="P:secondary metabolite biosynthetic process"/>
    <property type="evidence" value="ECO:0007669"/>
    <property type="project" value="TreeGrafter"/>
</dbReference>
<dbReference type="SMART" id="SM00826">
    <property type="entry name" value="PKS_DH"/>
    <property type="match status" value="1"/>
</dbReference>
<dbReference type="Gene3D" id="3.10.129.110">
    <property type="entry name" value="Polyketide synthase dehydratase"/>
    <property type="match status" value="1"/>
</dbReference>
<name>A0A6A6S4U6_9PLEO</name>
<dbReference type="OrthoDB" id="329835at2759"/>
<dbReference type="SUPFAM" id="SSF52151">
    <property type="entry name" value="FabD/lysophospholipase-like"/>
    <property type="match status" value="1"/>
</dbReference>
<dbReference type="SMART" id="SM00829">
    <property type="entry name" value="PKS_ER"/>
    <property type="match status" value="1"/>
</dbReference>
<dbReference type="InterPro" id="IPR001227">
    <property type="entry name" value="Ac_transferase_dom_sf"/>
</dbReference>
<keyword evidence="5" id="KW-0511">Multifunctional enzyme</keyword>
<dbReference type="InterPro" id="IPR049552">
    <property type="entry name" value="PKS_DH_N"/>
</dbReference>
<dbReference type="PANTHER" id="PTHR43775">
    <property type="entry name" value="FATTY ACID SYNTHASE"/>
    <property type="match status" value="1"/>
</dbReference>
<dbReference type="InterPro" id="IPR013154">
    <property type="entry name" value="ADH-like_N"/>
</dbReference>
<dbReference type="InterPro" id="IPR016036">
    <property type="entry name" value="Malonyl_transacylase_ACP-bd"/>
</dbReference>